<comment type="subcellular location">
    <subcellularLocation>
        <location evidence="1">Membrane</location>
        <topology evidence="1">Multi-pass membrane protein</topology>
    </subcellularLocation>
</comment>
<keyword evidence="4 5" id="KW-0472">Membrane</keyword>
<evidence type="ECO:0000256" key="1">
    <source>
        <dbReference type="ARBA" id="ARBA00004141"/>
    </source>
</evidence>
<dbReference type="Gene3D" id="1.20.120.550">
    <property type="entry name" value="Membrane associated eicosanoid/glutathione metabolism-like domain"/>
    <property type="match status" value="1"/>
</dbReference>
<dbReference type="PANTHER" id="PTHR10250:SF26">
    <property type="entry name" value="GLUTATHIONE S-TRANSFERASE 3, MITOCHONDRIAL"/>
    <property type="match status" value="1"/>
</dbReference>
<protein>
    <recommendedName>
        <fullName evidence="8">Microsomal glutathione S-transferase 3</fullName>
    </recommendedName>
</protein>
<evidence type="ECO:0000313" key="7">
    <source>
        <dbReference type="Proteomes" id="UP001497382"/>
    </source>
</evidence>
<evidence type="ECO:0000313" key="6">
    <source>
        <dbReference type="EMBL" id="CAL1270930.1"/>
    </source>
</evidence>
<feature type="transmembrane region" description="Helical" evidence="5">
    <location>
        <begin position="12"/>
        <end position="34"/>
    </location>
</feature>
<dbReference type="EMBL" id="CAXIEN010000051">
    <property type="protein sequence ID" value="CAL1270930.1"/>
    <property type="molecule type" value="Genomic_DNA"/>
</dbReference>
<dbReference type="Pfam" id="PF01124">
    <property type="entry name" value="MAPEG"/>
    <property type="match status" value="1"/>
</dbReference>
<dbReference type="AlphaFoldDB" id="A0AAV1ZH30"/>
<gene>
    <name evidence="6" type="ORF">LARSCL_LOCUS5569</name>
</gene>
<organism evidence="6 7">
    <name type="scientific">Larinioides sclopetarius</name>
    <dbReference type="NCBI Taxonomy" id="280406"/>
    <lineage>
        <taxon>Eukaryota</taxon>
        <taxon>Metazoa</taxon>
        <taxon>Ecdysozoa</taxon>
        <taxon>Arthropoda</taxon>
        <taxon>Chelicerata</taxon>
        <taxon>Arachnida</taxon>
        <taxon>Araneae</taxon>
        <taxon>Araneomorphae</taxon>
        <taxon>Entelegynae</taxon>
        <taxon>Araneoidea</taxon>
        <taxon>Araneidae</taxon>
        <taxon>Larinioides</taxon>
    </lineage>
</organism>
<keyword evidence="2 5" id="KW-0812">Transmembrane</keyword>
<dbReference type="PANTHER" id="PTHR10250">
    <property type="entry name" value="MICROSOMAL GLUTATHIONE S-TRANSFERASE"/>
    <property type="match status" value="1"/>
</dbReference>
<dbReference type="SUPFAM" id="SSF161084">
    <property type="entry name" value="MAPEG domain-like"/>
    <property type="match status" value="1"/>
</dbReference>
<name>A0AAV1ZH30_9ARAC</name>
<feature type="transmembrane region" description="Helical" evidence="5">
    <location>
        <begin position="71"/>
        <end position="96"/>
    </location>
</feature>
<reference evidence="6 7" key="1">
    <citation type="submission" date="2024-04" db="EMBL/GenBank/DDBJ databases">
        <authorList>
            <person name="Rising A."/>
            <person name="Reimegard J."/>
            <person name="Sonavane S."/>
            <person name="Akerstrom W."/>
            <person name="Nylinder S."/>
            <person name="Hedman E."/>
            <person name="Kallberg Y."/>
        </authorList>
    </citation>
    <scope>NUCLEOTIDE SEQUENCE [LARGE SCALE GENOMIC DNA]</scope>
</reference>
<dbReference type="GO" id="GO:0005783">
    <property type="term" value="C:endoplasmic reticulum"/>
    <property type="evidence" value="ECO:0007669"/>
    <property type="project" value="TreeGrafter"/>
</dbReference>
<dbReference type="GO" id="GO:0005635">
    <property type="term" value="C:nuclear envelope"/>
    <property type="evidence" value="ECO:0007669"/>
    <property type="project" value="TreeGrafter"/>
</dbReference>
<dbReference type="GO" id="GO:0016020">
    <property type="term" value="C:membrane"/>
    <property type="evidence" value="ECO:0007669"/>
    <property type="project" value="UniProtKB-SubCell"/>
</dbReference>
<comment type="caution">
    <text evidence="6">The sequence shown here is derived from an EMBL/GenBank/DDBJ whole genome shotgun (WGS) entry which is preliminary data.</text>
</comment>
<dbReference type="InterPro" id="IPR001129">
    <property type="entry name" value="Membr-assoc_MAPEG"/>
</dbReference>
<keyword evidence="7" id="KW-1185">Reference proteome</keyword>
<evidence type="ECO:0000256" key="4">
    <source>
        <dbReference type="ARBA" id="ARBA00023136"/>
    </source>
</evidence>
<evidence type="ECO:0000256" key="2">
    <source>
        <dbReference type="ARBA" id="ARBA00022692"/>
    </source>
</evidence>
<evidence type="ECO:0008006" key="8">
    <source>
        <dbReference type="Google" id="ProtNLM"/>
    </source>
</evidence>
<dbReference type="InterPro" id="IPR023352">
    <property type="entry name" value="MAPEG-like_dom_sf"/>
</dbReference>
<accession>A0AAV1ZH30</accession>
<evidence type="ECO:0000256" key="5">
    <source>
        <dbReference type="SAM" id="Phobius"/>
    </source>
</evidence>
<dbReference type="InterPro" id="IPR050997">
    <property type="entry name" value="MAPEG"/>
</dbReference>
<feature type="transmembrane region" description="Helical" evidence="5">
    <location>
        <begin position="116"/>
        <end position="134"/>
    </location>
</feature>
<dbReference type="GO" id="GO:0006691">
    <property type="term" value="P:leukotriene metabolic process"/>
    <property type="evidence" value="ECO:0007669"/>
    <property type="project" value="UniProtKB-ARBA"/>
</dbReference>
<keyword evidence="3 5" id="KW-1133">Transmembrane helix</keyword>
<dbReference type="Proteomes" id="UP001497382">
    <property type="component" value="Unassembled WGS sequence"/>
</dbReference>
<dbReference type="GO" id="GO:0004602">
    <property type="term" value="F:glutathione peroxidase activity"/>
    <property type="evidence" value="ECO:0007669"/>
    <property type="project" value="TreeGrafter"/>
</dbReference>
<evidence type="ECO:0000256" key="3">
    <source>
        <dbReference type="ARBA" id="ARBA00022989"/>
    </source>
</evidence>
<dbReference type="GO" id="GO:0004364">
    <property type="term" value="F:glutathione transferase activity"/>
    <property type="evidence" value="ECO:0007669"/>
    <property type="project" value="TreeGrafter"/>
</dbReference>
<proteinExistence type="predicted"/>
<sequence>MALTIAIDEDYGYVIVVGVLSILFGYGLGVNVYLARVRFGIKYPTMYTGTNMQFDCMQRVHANYLEMFPTFLTLLFCGGLAHPFNCAIAGIVYLLGRLVYSIAYSSGDPQKRFFGFFMYLGLFYLLYSTMELALRLMRWI</sequence>